<dbReference type="PANTHER" id="PTHR19959:SF119">
    <property type="entry name" value="FUNGAL LIPASE-LIKE DOMAIN-CONTAINING PROTEIN"/>
    <property type="match status" value="1"/>
</dbReference>
<evidence type="ECO:0000313" key="2">
    <source>
        <dbReference type="EMBL" id="KAF6749352.1"/>
    </source>
</evidence>
<dbReference type="Pfam" id="PF12770">
    <property type="entry name" value="CHAT"/>
    <property type="match status" value="1"/>
</dbReference>
<protein>
    <submittedName>
        <fullName evidence="2">CHAT domain-containing protein</fullName>
    </submittedName>
</protein>
<name>A0A8H6HNB8_9AGAR</name>
<gene>
    <name evidence="2" type="ORF">DFP72DRAFT_1048905</name>
</gene>
<feature type="domain" description="CHAT" evidence="1">
    <location>
        <begin position="913"/>
        <end position="1208"/>
    </location>
</feature>
<dbReference type="Gene3D" id="1.25.40.10">
    <property type="entry name" value="Tetratricopeptide repeat domain"/>
    <property type="match status" value="2"/>
</dbReference>
<dbReference type="Gene3D" id="1.20.120.660">
    <property type="entry name" value="IL-4 antagonist (De novo design) like domain"/>
    <property type="match status" value="1"/>
</dbReference>
<proteinExistence type="predicted"/>
<dbReference type="Proteomes" id="UP000521943">
    <property type="component" value="Unassembled WGS sequence"/>
</dbReference>
<evidence type="ECO:0000313" key="3">
    <source>
        <dbReference type="Proteomes" id="UP000521943"/>
    </source>
</evidence>
<dbReference type="InterPro" id="IPR011990">
    <property type="entry name" value="TPR-like_helical_dom_sf"/>
</dbReference>
<keyword evidence="3" id="KW-1185">Reference proteome</keyword>
<dbReference type="OrthoDB" id="9991317at2759"/>
<dbReference type="EMBL" id="JACGCI010000063">
    <property type="protein sequence ID" value="KAF6749352.1"/>
    <property type="molecule type" value="Genomic_DNA"/>
</dbReference>
<organism evidence="2 3">
    <name type="scientific">Ephemerocybe angulata</name>
    <dbReference type="NCBI Taxonomy" id="980116"/>
    <lineage>
        <taxon>Eukaryota</taxon>
        <taxon>Fungi</taxon>
        <taxon>Dikarya</taxon>
        <taxon>Basidiomycota</taxon>
        <taxon>Agaricomycotina</taxon>
        <taxon>Agaricomycetes</taxon>
        <taxon>Agaricomycetidae</taxon>
        <taxon>Agaricales</taxon>
        <taxon>Agaricineae</taxon>
        <taxon>Psathyrellaceae</taxon>
        <taxon>Ephemerocybe</taxon>
    </lineage>
</organism>
<accession>A0A8H6HNB8</accession>
<dbReference type="AlphaFoldDB" id="A0A8H6HNB8"/>
<dbReference type="PANTHER" id="PTHR19959">
    <property type="entry name" value="KINESIN LIGHT CHAIN"/>
    <property type="match status" value="1"/>
</dbReference>
<dbReference type="InterPro" id="IPR024983">
    <property type="entry name" value="CHAT_dom"/>
</dbReference>
<reference evidence="2 3" key="1">
    <citation type="submission" date="2020-07" db="EMBL/GenBank/DDBJ databases">
        <title>Comparative genomics of pyrophilous fungi reveals a link between fire events and developmental genes.</title>
        <authorList>
            <consortium name="DOE Joint Genome Institute"/>
            <person name="Steindorff A.S."/>
            <person name="Carver A."/>
            <person name="Calhoun S."/>
            <person name="Stillman K."/>
            <person name="Liu H."/>
            <person name="Lipzen A."/>
            <person name="Pangilinan J."/>
            <person name="Labutti K."/>
            <person name="Bruns T.D."/>
            <person name="Grigoriev I.V."/>
        </authorList>
    </citation>
    <scope>NUCLEOTIDE SEQUENCE [LARGE SCALE GENOMIC DNA]</scope>
    <source>
        <strain evidence="2 3">CBS 144469</strain>
    </source>
</reference>
<sequence length="1209" mass="133017">MMEQQDSLVIDDQYGASELYTGIVVERTDDMVEYRPSLNLEELWVFGLPDFPQGTSFALLEVSPRRWATANYIELPATIEAIDLIVKSDEGEALGFLLRIPKIPHEYGRPEKMEMFDGRMQLSILREVEEELSESSEGDDDLVSQLNEVGVARLHAFEQTGELADINDGILMLQQAVDLTHQDDDDLLTLLNNLAGCFMRRFQRTGDLSDITEAISGQKRVVEHTPQGHANLPRHLTNLGCTLMRRFQRTGQLSDINEAISQQRRAVELTPPECDGELLADRLSNLGGSFTCRFNRTGEVSDITEAILLQQRAVKLTPQGHASLPSYLNILGVSLNSRFERTGDLSDVTEAISVQQRAVKLTPQGHADLPSYLSNVGGSFMSRFERTGEASDIIEAISVHQRAVEITPQGHPALPSYLNNLGSAFMRRFQRTGELSDIAEAISMLQRAVKHTLPGHASLHMFLSNLGGLFMCRFEQTDDLSDVAEAISAQQMAVGLTPQDHVSLPGYLNNLGCSFRGRFERTGELSDVTEAISVHKRAVKLAPQGHAALPSYLNSLGGSLIRRFEEMDELSDITEAISVQQTAVRLTPQGHASLPTYLLVLGASIYSRFISTGSDADLGGAICQYKSAAISTVGSPKIRLDAARRWADVLLEHDPHSPDIIPSFDTALGLVALIAGLEQTVRGRFTQLEKTTGLALQAASAACALDRADKALEWLEQGRCFVWSQLNNLRTPLDELRAHNPDLARSIADIARQLENAGSSREQFQVSMSMAEKMTLEEEARAQSDLARQWNDLLETTRAIPGFESFLTPPPCHIIMQNLPDLGPIVVINIDENRCDALTLMDGLHEPLHVPLPNFSLGKATEYRDTLASQLRSRHLRVRQEEYNPIITDESSARGMRPAPGAGGSIADTPVHRVLRGLWEDVVKPILDALGFSRIDTASEVPPRLWWCPTGPLSFLPLHAAGVYCGTNPESTLDYVVSSYTPSVTAITDRVKNCSSINAKALGLFLTSQPNAPDASSIPGTTTEVQAIFSAAKERRVRVEKLEGDAMKVSDCLERMQDFSSIHFACHGSQNAAEPLQSRFLFHQGSLSLQTILQYNLPNADLAFLSACQTSTGEAKLSDEAVHLTAGMLAAGYRRVVGTMWSIGDKAAQELATAFYEYLFTHRDDTTGLGFNGTLSAHALHHATQQLRCRLNDSELSLLTWVPFVHFGY</sequence>
<dbReference type="SUPFAM" id="SSF48452">
    <property type="entry name" value="TPR-like"/>
    <property type="match status" value="1"/>
</dbReference>
<evidence type="ECO:0000259" key="1">
    <source>
        <dbReference type="Pfam" id="PF12770"/>
    </source>
</evidence>
<comment type="caution">
    <text evidence="2">The sequence shown here is derived from an EMBL/GenBank/DDBJ whole genome shotgun (WGS) entry which is preliminary data.</text>
</comment>